<dbReference type="Proteomes" id="UP001064048">
    <property type="component" value="Chromosome 30"/>
</dbReference>
<reference evidence="1 2" key="1">
    <citation type="journal article" date="2022" name="Genome Biol. Evol.">
        <title>The Spruce Budworm Genome: Reconstructing the Evolutionary History of Antifreeze Proteins.</title>
        <authorList>
            <person name="Beliveau C."/>
            <person name="Gagne P."/>
            <person name="Picq S."/>
            <person name="Vernygora O."/>
            <person name="Keeling C.I."/>
            <person name="Pinkney K."/>
            <person name="Doucet D."/>
            <person name="Wen F."/>
            <person name="Johnston J.S."/>
            <person name="Maaroufi H."/>
            <person name="Boyle B."/>
            <person name="Laroche J."/>
            <person name="Dewar K."/>
            <person name="Juretic N."/>
            <person name="Blackburn G."/>
            <person name="Nisole A."/>
            <person name="Brunet B."/>
            <person name="Brandao M."/>
            <person name="Lumley L."/>
            <person name="Duan J."/>
            <person name="Quan G."/>
            <person name="Lucarotti C.J."/>
            <person name="Roe A.D."/>
            <person name="Sperling F.A.H."/>
            <person name="Levesque R.C."/>
            <person name="Cusson M."/>
        </authorList>
    </citation>
    <scope>NUCLEOTIDE SEQUENCE [LARGE SCALE GENOMIC DNA]</scope>
    <source>
        <strain evidence="1">Glfc:IPQL:Cfum</strain>
    </source>
</reference>
<dbReference type="EMBL" id="CM046130">
    <property type="protein sequence ID" value="KAI8431391.1"/>
    <property type="molecule type" value="Genomic_DNA"/>
</dbReference>
<protein>
    <submittedName>
        <fullName evidence="1">Uncharacterized protein</fullName>
    </submittedName>
</protein>
<evidence type="ECO:0000313" key="1">
    <source>
        <dbReference type="EMBL" id="KAI8431391.1"/>
    </source>
</evidence>
<sequence>MIQLPVQSKLGPWIATRRTAEVQKKYKEIGGGSPILKWTHLQAVGDPSAASTSVCRENPGETIEV</sequence>
<accession>A0ACC0K4S2</accession>
<comment type="caution">
    <text evidence="1">The sequence shown here is derived from an EMBL/GenBank/DDBJ whole genome shotgun (WGS) entry which is preliminary data.</text>
</comment>
<name>A0ACC0K4S2_CHOFU</name>
<organism evidence="1 2">
    <name type="scientific">Choristoneura fumiferana</name>
    <name type="common">Spruce budworm moth</name>
    <name type="synonym">Archips fumiferana</name>
    <dbReference type="NCBI Taxonomy" id="7141"/>
    <lineage>
        <taxon>Eukaryota</taxon>
        <taxon>Metazoa</taxon>
        <taxon>Ecdysozoa</taxon>
        <taxon>Arthropoda</taxon>
        <taxon>Hexapoda</taxon>
        <taxon>Insecta</taxon>
        <taxon>Pterygota</taxon>
        <taxon>Neoptera</taxon>
        <taxon>Endopterygota</taxon>
        <taxon>Lepidoptera</taxon>
        <taxon>Glossata</taxon>
        <taxon>Ditrysia</taxon>
        <taxon>Tortricoidea</taxon>
        <taxon>Tortricidae</taxon>
        <taxon>Tortricinae</taxon>
        <taxon>Choristoneura</taxon>
    </lineage>
</organism>
<proteinExistence type="predicted"/>
<keyword evidence="2" id="KW-1185">Reference proteome</keyword>
<evidence type="ECO:0000313" key="2">
    <source>
        <dbReference type="Proteomes" id="UP001064048"/>
    </source>
</evidence>
<gene>
    <name evidence="1" type="ORF">MSG28_015923</name>
</gene>